<name>A0A6P2Y4N0_BURL3</name>
<reference evidence="2 3" key="1">
    <citation type="submission" date="2019-09" db="EMBL/GenBank/DDBJ databases">
        <authorList>
            <person name="Depoorter E."/>
        </authorList>
    </citation>
    <scope>NUCLEOTIDE SEQUENCE [LARGE SCALE GENOMIC DNA]</scope>
    <source>
        <strain evidence="2">R-18109</strain>
    </source>
</reference>
<dbReference type="Proteomes" id="UP000494260">
    <property type="component" value="Unassembled WGS sequence"/>
</dbReference>
<keyword evidence="1" id="KW-0472">Membrane</keyword>
<sequence length="268" mass="26995">MTRPATGAPGPDPRAFAVVLIAVFAVAAIATVAQHASMAAMGGAPLSGGWTTSAAWQRPCGWGVGRTFAAFAGMWGAMTVTMMLPVLAPVLWRYRRRVGPQAAARSAGLVVVAGAGYFGVWLAVGALVFPAGIALTSAAARLPALARAMPFAAGAVVLAAGILQFSGWKAHRLACCRHAATCVHPPRAEAGAAWRHGVLAAMRCGMCCGNLMAVALAAGMMDLRVMAAVTVAIAAERLAPGGGRVARIVGCVAVGGGMAMIIRAAGLL</sequence>
<feature type="transmembrane region" description="Helical" evidence="1">
    <location>
        <begin position="144"/>
        <end position="163"/>
    </location>
</feature>
<dbReference type="InterPro" id="IPR018688">
    <property type="entry name" value="PpoB2-like"/>
</dbReference>
<accession>A0A6P2Y4N0</accession>
<evidence type="ECO:0000313" key="3">
    <source>
        <dbReference type="Proteomes" id="UP000494260"/>
    </source>
</evidence>
<dbReference type="Pfam" id="PF09948">
    <property type="entry name" value="PpoB2"/>
    <property type="match status" value="1"/>
</dbReference>
<organism evidence="2 3">
    <name type="scientific">Burkholderia lata (strain ATCC 17760 / DSM 23089 / LMG 22485 / NCIMB 9086 / R18194 / 383)</name>
    <dbReference type="NCBI Taxonomy" id="482957"/>
    <lineage>
        <taxon>Bacteria</taxon>
        <taxon>Pseudomonadati</taxon>
        <taxon>Pseudomonadota</taxon>
        <taxon>Betaproteobacteria</taxon>
        <taxon>Burkholderiales</taxon>
        <taxon>Burkholderiaceae</taxon>
        <taxon>Burkholderia</taxon>
        <taxon>Burkholderia cepacia complex</taxon>
    </lineage>
</organism>
<gene>
    <name evidence="2" type="ORF">BLA18109_05515</name>
</gene>
<feature type="transmembrane region" description="Helical" evidence="1">
    <location>
        <begin position="211"/>
        <end position="233"/>
    </location>
</feature>
<dbReference type="EMBL" id="CABVQH010000022">
    <property type="protein sequence ID" value="VWD15176.1"/>
    <property type="molecule type" value="Genomic_DNA"/>
</dbReference>
<feature type="transmembrane region" description="Helical" evidence="1">
    <location>
        <begin position="245"/>
        <end position="265"/>
    </location>
</feature>
<feature type="transmembrane region" description="Helical" evidence="1">
    <location>
        <begin position="106"/>
        <end position="132"/>
    </location>
</feature>
<feature type="transmembrane region" description="Helical" evidence="1">
    <location>
        <begin position="72"/>
        <end position="94"/>
    </location>
</feature>
<keyword evidence="1" id="KW-0812">Transmembrane</keyword>
<evidence type="ECO:0000313" key="2">
    <source>
        <dbReference type="EMBL" id="VWD15176.1"/>
    </source>
</evidence>
<protein>
    <submittedName>
        <fullName evidence="2">Membrane protein</fullName>
    </submittedName>
</protein>
<evidence type="ECO:0000256" key="1">
    <source>
        <dbReference type="SAM" id="Phobius"/>
    </source>
</evidence>
<proteinExistence type="predicted"/>
<keyword evidence="1" id="KW-1133">Transmembrane helix</keyword>
<dbReference type="RefSeq" id="WP_254609564.1">
    <property type="nucleotide sequence ID" value="NZ_CABVQH010000022.1"/>
</dbReference>
<dbReference type="AlphaFoldDB" id="A0A6P2Y4N0"/>